<keyword evidence="6" id="KW-0347">Helicase</keyword>
<dbReference type="InterPro" id="IPR027925">
    <property type="entry name" value="MCM_N"/>
</dbReference>
<evidence type="ECO:0000256" key="4">
    <source>
        <dbReference type="ARBA" id="ARBA00022741"/>
    </source>
</evidence>
<dbReference type="SUPFAM" id="SSF52540">
    <property type="entry name" value="P-loop containing nucleoside triphosphate hydrolases"/>
    <property type="match status" value="1"/>
</dbReference>
<dbReference type="SMART" id="SM00350">
    <property type="entry name" value="MCM"/>
    <property type="match status" value="1"/>
</dbReference>
<dbReference type="GO" id="GO:0017116">
    <property type="term" value="F:single-stranded DNA helicase activity"/>
    <property type="evidence" value="ECO:0007669"/>
    <property type="project" value="TreeGrafter"/>
</dbReference>
<dbReference type="Gene3D" id="3.30.1640.10">
    <property type="entry name" value="mini-chromosome maintenance (MCM) complex, chain A, domain 1"/>
    <property type="match status" value="1"/>
</dbReference>
<dbReference type="InterPro" id="IPR041562">
    <property type="entry name" value="MCM_lid"/>
</dbReference>
<dbReference type="GO" id="GO:0003697">
    <property type="term" value="F:single-stranded DNA binding"/>
    <property type="evidence" value="ECO:0007669"/>
    <property type="project" value="TreeGrafter"/>
</dbReference>
<reference evidence="11" key="1">
    <citation type="journal article" date="2020" name="mSystems">
        <title>Genome- and Community-Level Interaction Insights into Carbon Utilization and Element Cycling Functions of Hydrothermarchaeota in Hydrothermal Sediment.</title>
        <authorList>
            <person name="Zhou Z."/>
            <person name="Liu Y."/>
            <person name="Xu W."/>
            <person name="Pan J."/>
            <person name="Luo Z.H."/>
            <person name="Li M."/>
        </authorList>
    </citation>
    <scope>NUCLEOTIDE SEQUENCE [LARGE SCALE GENOMIC DNA]</scope>
    <source>
        <strain evidence="11">SpSt-732</strain>
    </source>
</reference>
<comment type="similarity">
    <text evidence="1 9">Belongs to the MCM family.</text>
</comment>
<dbReference type="Gene3D" id="2.40.50.140">
    <property type="entry name" value="Nucleic acid-binding proteins"/>
    <property type="match status" value="1"/>
</dbReference>
<dbReference type="InterPro" id="IPR031327">
    <property type="entry name" value="MCM"/>
</dbReference>
<protein>
    <recommendedName>
        <fullName evidence="2">DNA helicase</fullName>
        <ecNumber evidence="2">3.6.4.12</ecNumber>
    </recommendedName>
</protein>
<keyword evidence="8 9" id="KW-0238">DNA-binding</keyword>
<dbReference type="PRINTS" id="PR01657">
    <property type="entry name" value="MCMFAMILY"/>
</dbReference>
<dbReference type="Pfam" id="PF17207">
    <property type="entry name" value="MCM_OB"/>
    <property type="match status" value="1"/>
</dbReference>
<evidence type="ECO:0000256" key="9">
    <source>
        <dbReference type="RuleBase" id="RU004070"/>
    </source>
</evidence>
<dbReference type="InterPro" id="IPR048907">
    <property type="entry name" value="WHD_MCM_arc"/>
</dbReference>
<proteinExistence type="inferred from homology"/>
<dbReference type="EC" id="3.6.4.12" evidence="2"/>
<keyword evidence="3" id="KW-0235">DNA replication</keyword>
<gene>
    <name evidence="11" type="ORF">ENV14_00705</name>
</gene>
<dbReference type="GO" id="GO:0006260">
    <property type="term" value="P:DNA replication"/>
    <property type="evidence" value="ECO:0007669"/>
    <property type="project" value="UniProtKB-KW"/>
</dbReference>
<name>A0A7C4FGF9_9CREN</name>
<dbReference type="SMART" id="SM00382">
    <property type="entry name" value="AAA"/>
    <property type="match status" value="1"/>
</dbReference>
<dbReference type="NCBIfam" id="NF040949">
    <property type="entry name" value="minchrom_main_MCM"/>
    <property type="match status" value="1"/>
</dbReference>
<dbReference type="Pfam" id="PF14551">
    <property type="entry name" value="MCM_N"/>
    <property type="match status" value="1"/>
</dbReference>
<organism evidence="11">
    <name type="scientific">Ignisphaera aggregans</name>
    <dbReference type="NCBI Taxonomy" id="334771"/>
    <lineage>
        <taxon>Archaea</taxon>
        <taxon>Thermoproteota</taxon>
        <taxon>Thermoprotei</taxon>
        <taxon>Desulfurococcales</taxon>
        <taxon>Desulfurococcaceae</taxon>
        <taxon>Ignisphaera</taxon>
    </lineage>
</organism>
<evidence type="ECO:0000256" key="8">
    <source>
        <dbReference type="ARBA" id="ARBA00023125"/>
    </source>
</evidence>
<dbReference type="SUPFAM" id="SSF50249">
    <property type="entry name" value="Nucleic acid-binding proteins"/>
    <property type="match status" value="1"/>
</dbReference>
<feature type="domain" description="MCM C-terminal AAA(+) ATPase" evidence="10">
    <location>
        <begin position="291"/>
        <end position="497"/>
    </location>
</feature>
<dbReference type="InterPro" id="IPR003593">
    <property type="entry name" value="AAA+_ATPase"/>
</dbReference>
<dbReference type="PANTHER" id="PTHR11630:SF66">
    <property type="entry name" value="DNA REPLICATION LICENSING FACTOR MCM4"/>
    <property type="match status" value="1"/>
</dbReference>
<evidence type="ECO:0000256" key="7">
    <source>
        <dbReference type="ARBA" id="ARBA00022840"/>
    </source>
</evidence>
<evidence type="ECO:0000313" key="11">
    <source>
        <dbReference type="EMBL" id="HGI86910.1"/>
    </source>
</evidence>
<accession>A0A7C4FGF9</accession>
<evidence type="ECO:0000256" key="5">
    <source>
        <dbReference type="ARBA" id="ARBA00022801"/>
    </source>
</evidence>
<dbReference type="Gene3D" id="3.40.50.300">
    <property type="entry name" value="P-loop containing nucleotide triphosphate hydrolases"/>
    <property type="match status" value="1"/>
</dbReference>
<evidence type="ECO:0000256" key="6">
    <source>
        <dbReference type="ARBA" id="ARBA00022806"/>
    </source>
</evidence>
<dbReference type="GO" id="GO:0005524">
    <property type="term" value="F:ATP binding"/>
    <property type="evidence" value="ECO:0007669"/>
    <property type="project" value="UniProtKB-KW"/>
</dbReference>
<dbReference type="InterPro" id="IPR027417">
    <property type="entry name" value="P-loop_NTPase"/>
</dbReference>
<evidence type="ECO:0000256" key="2">
    <source>
        <dbReference type="ARBA" id="ARBA00012551"/>
    </source>
</evidence>
<evidence type="ECO:0000256" key="1">
    <source>
        <dbReference type="ARBA" id="ARBA00008010"/>
    </source>
</evidence>
<comment type="caution">
    <text evidence="11">The sequence shown here is derived from an EMBL/GenBank/DDBJ whole genome shotgun (WGS) entry which is preliminary data.</text>
</comment>
<dbReference type="Pfam" id="PF17855">
    <property type="entry name" value="MCM_lid"/>
    <property type="match status" value="1"/>
</dbReference>
<dbReference type="Pfam" id="PF00493">
    <property type="entry name" value="MCM"/>
    <property type="match status" value="1"/>
</dbReference>
<dbReference type="GO" id="GO:0042555">
    <property type="term" value="C:MCM complex"/>
    <property type="evidence" value="ECO:0007669"/>
    <property type="project" value="TreeGrafter"/>
</dbReference>
<evidence type="ECO:0000256" key="3">
    <source>
        <dbReference type="ARBA" id="ARBA00022705"/>
    </source>
</evidence>
<keyword evidence="7 9" id="KW-0067">ATP-binding</keyword>
<keyword evidence="5" id="KW-0378">Hydrolase</keyword>
<dbReference type="InterPro" id="IPR001208">
    <property type="entry name" value="MCM_dom"/>
</dbReference>
<dbReference type="Pfam" id="PF21100">
    <property type="entry name" value="WHD_MCM"/>
    <property type="match status" value="1"/>
</dbReference>
<dbReference type="Gene3D" id="1.10.10.10">
    <property type="entry name" value="Winged helix-like DNA-binding domain superfamily/Winged helix DNA-binding domain"/>
    <property type="match status" value="1"/>
</dbReference>
<dbReference type="InterPro" id="IPR033762">
    <property type="entry name" value="MCM_OB"/>
</dbReference>
<dbReference type="GO" id="GO:0016787">
    <property type="term" value="F:hydrolase activity"/>
    <property type="evidence" value="ECO:0007669"/>
    <property type="project" value="UniProtKB-KW"/>
</dbReference>
<dbReference type="InterPro" id="IPR036388">
    <property type="entry name" value="WH-like_DNA-bd_sf"/>
</dbReference>
<dbReference type="EMBL" id="DTFF01000008">
    <property type="protein sequence ID" value="HGI86910.1"/>
    <property type="molecule type" value="Genomic_DNA"/>
</dbReference>
<dbReference type="AlphaFoldDB" id="A0A7C4FGF9"/>
<keyword evidence="4 9" id="KW-0547">Nucleotide-binding</keyword>
<dbReference type="PROSITE" id="PS50051">
    <property type="entry name" value="MCM_2"/>
    <property type="match status" value="1"/>
</dbReference>
<dbReference type="InterPro" id="IPR012340">
    <property type="entry name" value="NA-bd_OB-fold"/>
</dbReference>
<dbReference type="Gene3D" id="2.20.28.10">
    <property type="match status" value="1"/>
</dbReference>
<evidence type="ECO:0000259" key="10">
    <source>
        <dbReference type="PROSITE" id="PS50051"/>
    </source>
</evidence>
<dbReference type="PANTHER" id="PTHR11630">
    <property type="entry name" value="DNA REPLICATION LICENSING FACTOR MCM FAMILY MEMBER"/>
    <property type="match status" value="1"/>
</dbReference>
<dbReference type="FunFam" id="3.40.50.300:FF:000826">
    <property type="entry name" value="Replicative DNA helicase Mcm"/>
    <property type="match status" value="1"/>
</dbReference>
<sequence>MEERTLVTPRAGEQLLDVISGIEDFLHNFKVDGKAKYRELIRKMILEGRFDIEIDFNDIMSHNPKLAEVMIKSPEYMLRQFSETLKKIVEYEAPDYAERVYEIIPRFRNLPLIFKIRDLRSNLLNNLIAVEGIVVRASPPKQKIVEAVFQHDCGNEVQVPVTGDAVERPLQCPYCHKSSGNWKLNEGKSRFRDFQRLVIQEKPEEMPAGRMPRSIEADAYDNLVDIARPGDRVVVIGILKLRSGNGRRLRSLRDMYIEVNNIVVSQRILEEIEITKEDEEKIRELAEDPLIRRKIIASIAPAIHGLWDIKEAIALLLFGGVPKILPDGTKIRGDIHILIIGDPGTAKSQLLQYVARIAPRAIYTTGKGATAAGLTAAVVRDKQTGEYYLEAGALVLADGGIACIDEIDKMREEDRVAIHEAMEQQTISIAKAGIVARLNARTSVLAAGNPRYGRYLVNRSIAENVNLPPTILSRFDLIFVMRDVPSTEKDLRLARHITYTHMREEDVKPTIDVETLRKYIAYTRKFVRPTLSEEARKMLEEFFVEMRKKSLEVPDSPVAITARQLEALIRLAEAHAKMALKSVITEEDAAEAIRLVKSMLESVGIDVESGEIDIDVIMTGKPKSQREKMIIIEEIVRNLAKEDGCAKIKAIVSKAREQNIEDKLVEEVLIRMRREGLIYEVREGCYAPVV</sequence>